<proteinExistence type="predicted"/>
<feature type="region of interest" description="Disordered" evidence="1">
    <location>
        <begin position="66"/>
        <end position="97"/>
    </location>
</feature>
<protein>
    <submittedName>
        <fullName evidence="2">Uncharacterized protein</fullName>
    </submittedName>
</protein>
<evidence type="ECO:0000313" key="3">
    <source>
        <dbReference type="Proteomes" id="UP000765509"/>
    </source>
</evidence>
<comment type="caution">
    <text evidence="2">The sequence shown here is derived from an EMBL/GenBank/DDBJ whole genome shotgun (WGS) entry which is preliminary data.</text>
</comment>
<name>A0A9Q3F9Q8_9BASI</name>
<sequence length="121" mass="14410">MDQVLQRHKLLKDVFQWRMDNGMFNLASHWQEPRSGFQKICLRDIIQIFHGNNKRMEFQEAVLTPGGNCREDKGESSQYPRHRRMTESDREYSDSFRLTRSKPTRLPSGFITISYQNISEK</sequence>
<dbReference type="Proteomes" id="UP000765509">
    <property type="component" value="Unassembled WGS sequence"/>
</dbReference>
<reference evidence="2" key="1">
    <citation type="submission" date="2021-03" db="EMBL/GenBank/DDBJ databases">
        <title>Draft genome sequence of rust myrtle Austropuccinia psidii MF-1, a brazilian biotype.</title>
        <authorList>
            <person name="Quecine M.C."/>
            <person name="Pachon D.M.R."/>
            <person name="Bonatelli M.L."/>
            <person name="Correr F.H."/>
            <person name="Franceschini L.M."/>
            <person name="Leite T.F."/>
            <person name="Margarido G.R.A."/>
            <person name="Almeida C.A."/>
            <person name="Ferrarezi J.A."/>
            <person name="Labate C.A."/>
        </authorList>
    </citation>
    <scope>NUCLEOTIDE SEQUENCE</scope>
    <source>
        <strain evidence="2">MF-1</strain>
    </source>
</reference>
<dbReference type="AlphaFoldDB" id="A0A9Q3F9Q8"/>
<keyword evidence="3" id="KW-1185">Reference proteome</keyword>
<organism evidence="2 3">
    <name type="scientific">Austropuccinia psidii MF-1</name>
    <dbReference type="NCBI Taxonomy" id="1389203"/>
    <lineage>
        <taxon>Eukaryota</taxon>
        <taxon>Fungi</taxon>
        <taxon>Dikarya</taxon>
        <taxon>Basidiomycota</taxon>
        <taxon>Pucciniomycotina</taxon>
        <taxon>Pucciniomycetes</taxon>
        <taxon>Pucciniales</taxon>
        <taxon>Sphaerophragmiaceae</taxon>
        <taxon>Austropuccinia</taxon>
    </lineage>
</organism>
<feature type="compositionally biased region" description="Basic and acidic residues" evidence="1">
    <location>
        <begin position="85"/>
        <end position="94"/>
    </location>
</feature>
<accession>A0A9Q3F9Q8</accession>
<evidence type="ECO:0000313" key="2">
    <source>
        <dbReference type="EMBL" id="MBW0533300.1"/>
    </source>
</evidence>
<evidence type="ECO:0000256" key="1">
    <source>
        <dbReference type="SAM" id="MobiDB-lite"/>
    </source>
</evidence>
<dbReference type="EMBL" id="AVOT02038424">
    <property type="protein sequence ID" value="MBW0533300.1"/>
    <property type="molecule type" value="Genomic_DNA"/>
</dbReference>
<gene>
    <name evidence="2" type="ORF">O181_073015</name>
</gene>